<dbReference type="PANTHER" id="PTHR13604">
    <property type="entry name" value="DC12-RELATED"/>
    <property type="match status" value="1"/>
</dbReference>
<dbReference type="EC" id="3.4.-.-" evidence="8"/>
<dbReference type="GO" id="GO:0016829">
    <property type="term" value="F:lyase activity"/>
    <property type="evidence" value="ECO:0007669"/>
    <property type="project" value="UniProtKB-KW"/>
</dbReference>
<dbReference type="EMBL" id="RJKX01000013">
    <property type="protein sequence ID" value="ROQ00097.1"/>
    <property type="molecule type" value="Genomic_DNA"/>
</dbReference>
<dbReference type="InterPro" id="IPR003738">
    <property type="entry name" value="SRAP"/>
</dbReference>
<dbReference type="InterPro" id="IPR036590">
    <property type="entry name" value="SRAP-like"/>
</dbReference>
<evidence type="ECO:0000256" key="3">
    <source>
        <dbReference type="ARBA" id="ARBA00022763"/>
    </source>
</evidence>
<keyword evidence="6" id="KW-0238">DNA-binding</keyword>
<sequence length="225" mass="24958">MCARYSITTAPEAIARLFRTAGPLPNLPPRYNLAPTQSAPVVRPGGEGRRLDLLRWGLIPSWSKGPDARFSMINARADTLAVKPAYRNALRERRCLVPADGFYEWQGAGKAKRPMRMVRPDRAPFAFAGLWERWQPADGSPAVESFTIVTTDANDRLRPIHDRMPVILDEADWDRWLAGPADAVTGLLRPAPDAALVAYPVSQRVGNVRNDDPDLLLEAPETLLL</sequence>
<keyword evidence="4 8" id="KW-0378">Hydrolase</keyword>
<evidence type="ECO:0000313" key="9">
    <source>
        <dbReference type="EMBL" id="ROQ00097.1"/>
    </source>
</evidence>
<accession>A0A3N1MBL8</accession>
<proteinExistence type="inferred from homology"/>
<dbReference type="OrthoDB" id="9782620at2"/>
<dbReference type="RefSeq" id="WP_123689878.1">
    <property type="nucleotide sequence ID" value="NZ_AP019700.1"/>
</dbReference>
<evidence type="ECO:0000256" key="2">
    <source>
        <dbReference type="ARBA" id="ARBA00022670"/>
    </source>
</evidence>
<keyword evidence="7" id="KW-0456">Lyase</keyword>
<evidence type="ECO:0000256" key="1">
    <source>
        <dbReference type="ARBA" id="ARBA00008136"/>
    </source>
</evidence>
<dbReference type="GO" id="GO:0008233">
    <property type="term" value="F:peptidase activity"/>
    <property type="evidence" value="ECO:0007669"/>
    <property type="project" value="UniProtKB-KW"/>
</dbReference>
<dbReference type="SUPFAM" id="SSF143081">
    <property type="entry name" value="BB1717-like"/>
    <property type="match status" value="1"/>
</dbReference>
<dbReference type="Pfam" id="PF02586">
    <property type="entry name" value="SRAP"/>
    <property type="match status" value="1"/>
</dbReference>
<reference evidence="9 10" key="1">
    <citation type="submission" date="2018-11" db="EMBL/GenBank/DDBJ databases">
        <title>Genomic Encyclopedia of Type Strains, Phase IV (KMG-IV): sequencing the most valuable type-strain genomes for metagenomic binning, comparative biology and taxonomic classification.</title>
        <authorList>
            <person name="Goeker M."/>
        </authorList>
    </citation>
    <scope>NUCLEOTIDE SEQUENCE [LARGE SCALE GENOMIC DNA]</scope>
    <source>
        <strain evidence="9 10">DSM 5900</strain>
    </source>
</reference>
<protein>
    <recommendedName>
        <fullName evidence="8">Abasic site processing protein</fullName>
        <ecNumber evidence="8">3.4.-.-</ecNumber>
    </recommendedName>
</protein>
<dbReference type="AlphaFoldDB" id="A0A3N1MBL8"/>
<dbReference type="Gene3D" id="3.90.1680.10">
    <property type="entry name" value="SOS response associated peptidase-like"/>
    <property type="match status" value="1"/>
</dbReference>
<keyword evidence="10" id="KW-1185">Reference proteome</keyword>
<dbReference type="GO" id="GO:0003697">
    <property type="term" value="F:single-stranded DNA binding"/>
    <property type="evidence" value="ECO:0007669"/>
    <property type="project" value="InterPro"/>
</dbReference>
<dbReference type="GO" id="GO:0006508">
    <property type="term" value="P:proteolysis"/>
    <property type="evidence" value="ECO:0007669"/>
    <property type="project" value="UniProtKB-KW"/>
</dbReference>
<evidence type="ECO:0000256" key="8">
    <source>
        <dbReference type="RuleBase" id="RU364100"/>
    </source>
</evidence>
<dbReference type="GO" id="GO:0106300">
    <property type="term" value="P:protein-DNA covalent cross-linking repair"/>
    <property type="evidence" value="ECO:0007669"/>
    <property type="project" value="InterPro"/>
</dbReference>
<name>A0A3N1MBL8_9PROT</name>
<comment type="similarity">
    <text evidence="1 8">Belongs to the SOS response-associated peptidase family.</text>
</comment>
<gene>
    <name evidence="9" type="ORF">EDC65_1893</name>
</gene>
<keyword evidence="2 8" id="KW-0645">Protease</keyword>
<dbReference type="Proteomes" id="UP000278222">
    <property type="component" value="Unassembled WGS sequence"/>
</dbReference>
<organism evidence="9 10">
    <name type="scientific">Stella humosa</name>
    <dbReference type="NCBI Taxonomy" id="94"/>
    <lineage>
        <taxon>Bacteria</taxon>
        <taxon>Pseudomonadati</taxon>
        <taxon>Pseudomonadota</taxon>
        <taxon>Alphaproteobacteria</taxon>
        <taxon>Rhodospirillales</taxon>
        <taxon>Stellaceae</taxon>
        <taxon>Stella</taxon>
    </lineage>
</organism>
<keyword evidence="5" id="KW-0190">Covalent protein-DNA linkage</keyword>
<evidence type="ECO:0000256" key="4">
    <source>
        <dbReference type="ARBA" id="ARBA00022801"/>
    </source>
</evidence>
<evidence type="ECO:0000256" key="6">
    <source>
        <dbReference type="ARBA" id="ARBA00023125"/>
    </source>
</evidence>
<evidence type="ECO:0000256" key="5">
    <source>
        <dbReference type="ARBA" id="ARBA00023124"/>
    </source>
</evidence>
<comment type="caution">
    <text evidence="9">The sequence shown here is derived from an EMBL/GenBank/DDBJ whole genome shotgun (WGS) entry which is preliminary data.</text>
</comment>
<evidence type="ECO:0000256" key="7">
    <source>
        <dbReference type="ARBA" id="ARBA00023239"/>
    </source>
</evidence>
<dbReference type="PANTHER" id="PTHR13604:SF0">
    <property type="entry name" value="ABASIC SITE PROCESSING PROTEIN HMCES"/>
    <property type="match status" value="1"/>
</dbReference>
<keyword evidence="3" id="KW-0227">DNA damage</keyword>
<evidence type="ECO:0000313" key="10">
    <source>
        <dbReference type="Proteomes" id="UP000278222"/>
    </source>
</evidence>